<dbReference type="EMBL" id="LSSL01006551">
    <property type="protein sequence ID" value="OLY78392.1"/>
    <property type="molecule type" value="Genomic_DNA"/>
</dbReference>
<keyword evidence="2" id="KW-1185">Reference proteome</keyword>
<evidence type="ECO:0000313" key="2">
    <source>
        <dbReference type="Proteomes" id="UP000187455"/>
    </source>
</evidence>
<evidence type="ECO:0000313" key="1">
    <source>
        <dbReference type="EMBL" id="OLY78392.1"/>
    </source>
</evidence>
<gene>
    <name evidence="1" type="ORF">AYI68_g7560</name>
</gene>
<reference evidence="1 2" key="1">
    <citation type="journal article" date="2016" name="Mol. Biol. Evol.">
        <title>Genome-Wide Survey of Gut Fungi (Harpellales) Reveals the First Horizontally Transferred Ubiquitin Gene from a Mosquito Host.</title>
        <authorList>
            <person name="Wang Y."/>
            <person name="White M.M."/>
            <person name="Kvist S."/>
            <person name="Moncalvo J.M."/>
        </authorList>
    </citation>
    <scope>NUCLEOTIDE SEQUENCE [LARGE SCALE GENOMIC DNA]</scope>
    <source>
        <strain evidence="1 2">ALG-7-W6</strain>
    </source>
</reference>
<accession>A0A1R0GNC8</accession>
<dbReference type="AlphaFoldDB" id="A0A1R0GNC8"/>
<dbReference type="Proteomes" id="UP000187455">
    <property type="component" value="Unassembled WGS sequence"/>
</dbReference>
<proteinExistence type="predicted"/>
<comment type="caution">
    <text evidence="1">The sequence shown here is derived from an EMBL/GenBank/DDBJ whole genome shotgun (WGS) entry which is preliminary data.</text>
</comment>
<organism evidence="1 2">
    <name type="scientific">Smittium mucronatum</name>
    <dbReference type="NCBI Taxonomy" id="133383"/>
    <lineage>
        <taxon>Eukaryota</taxon>
        <taxon>Fungi</taxon>
        <taxon>Fungi incertae sedis</taxon>
        <taxon>Zoopagomycota</taxon>
        <taxon>Kickxellomycotina</taxon>
        <taxon>Harpellomycetes</taxon>
        <taxon>Harpellales</taxon>
        <taxon>Legeriomycetaceae</taxon>
        <taxon>Smittium</taxon>
    </lineage>
</organism>
<sequence length="53" mass="5881">MSCGYSEDAFDASKITIAGFTGTAKESYNGEDLLEVENWFLLNGKNKFRKIAV</sequence>
<protein>
    <submittedName>
        <fullName evidence="1">Uncharacterized protein</fullName>
    </submittedName>
</protein>
<name>A0A1R0GNC8_9FUNG</name>
<feature type="non-terminal residue" evidence="1">
    <location>
        <position position="53"/>
    </location>
</feature>